<reference evidence="3" key="1">
    <citation type="submission" date="2021-01" db="EMBL/GenBank/DDBJ databases">
        <title>Whole genome shotgun sequence of Actinoplanes siamensis NBRC 109076.</title>
        <authorList>
            <person name="Komaki H."/>
            <person name="Tamura T."/>
        </authorList>
    </citation>
    <scope>NUCLEOTIDE SEQUENCE</scope>
    <source>
        <strain evidence="3">NBRC 109076</strain>
    </source>
</reference>
<sequence length="91" mass="9482">MAAVTVTNSGTTPFNGWTLAFALAGDQRITSAWNAVYTQDDRVATARNLRWNAELAPGASREIGFQGTWSSPGPAPAGFTLNGLPRTTAGG</sequence>
<protein>
    <recommendedName>
        <fullName evidence="2">CBM2 domain-containing protein</fullName>
    </recommendedName>
</protein>
<keyword evidence="4" id="KW-1185">Reference proteome</keyword>
<dbReference type="PROSITE" id="PS51173">
    <property type="entry name" value="CBM2"/>
    <property type="match status" value="1"/>
</dbReference>
<evidence type="ECO:0000313" key="4">
    <source>
        <dbReference type="Proteomes" id="UP000629619"/>
    </source>
</evidence>
<dbReference type="Proteomes" id="UP000629619">
    <property type="component" value="Unassembled WGS sequence"/>
</dbReference>
<dbReference type="AlphaFoldDB" id="A0A919KBX8"/>
<feature type="region of interest" description="Disordered" evidence="1">
    <location>
        <begin position="68"/>
        <end position="91"/>
    </location>
</feature>
<dbReference type="SUPFAM" id="SSF49384">
    <property type="entry name" value="Carbohydrate-binding domain"/>
    <property type="match status" value="1"/>
</dbReference>
<evidence type="ECO:0000313" key="3">
    <source>
        <dbReference type="EMBL" id="GIF02718.1"/>
    </source>
</evidence>
<dbReference type="GO" id="GO:0004553">
    <property type="term" value="F:hydrolase activity, hydrolyzing O-glycosyl compounds"/>
    <property type="evidence" value="ECO:0007669"/>
    <property type="project" value="InterPro"/>
</dbReference>
<feature type="domain" description="CBM2" evidence="2">
    <location>
        <begin position="1"/>
        <end position="89"/>
    </location>
</feature>
<proteinExistence type="predicted"/>
<dbReference type="SMART" id="SM00637">
    <property type="entry name" value="CBD_II"/>
    <property type="match status" value="1"/>
</dbReference>
<dbReference type="EMBL" id="BOMW01000004">
    <property type="protein sequence ID" value="GIF02718.1"/>
    <property type="molecule type" value="Genomic_DNA"/>
</dbReference>
<dbReference type="InterPro" id="IPR012291">
    <property type="entry name" value="CBM2_carb-bd_dom_sf"/>
</dbReference>
<comment type="caution">
    <text evidence="3">The sequence shown here is derived from an EMBL/GenBank/DDBJ whole genome shotgun (WGS) entry which is preliminary data.</text>
</comment>
<organism evidence="3 4">
    <name type="scientific">Actinoplanes siamensis</name>
    <dbReference type="NCBI Taxonomy" id="1223317"/>
    <lineage>
        <taxon>Bacteria</taxon>
        <taxon>Bacillati</taxon>
        <taxon>Actinomycetota</taxon>
        <taxon>Actinomycetes</taxon>
        <taxon>Micromonosporales</taxon>
        <taxon>Micromonosporaceae</taxon>
        <taxon>Actinoplanes</taxon>
    </lineage>
</organism>
<dbReference type="GO" id="GO:0005975">
    <property type="term" value="P:carbohydrate metabolic process"/>
    <property type="evidence" value="ECO:0007669"/>
    <property type="project" value="InterPro"/>
</dbReference>
<name>A0A919KBX8_9ACTN</name>
<evidence type="ECO:0000259" key="2">
    <source>
        <dbReference type="PROSITE" id="PS51173"/>
    </source>
</evidence>
<evidence type="ECO:0000256" key="1">
    <source>
        <dbReference type="SAM" id="MobiDB-lite"/>
    </source>
</evidence>
<dbReference type="GO" id="GO:0030247">
    <property type="term" value="F:polysaccharide binding"/>
    <property type="evidence" value="ECO:0007669"/>
    <property type="project" value="UniProtKB-UniRule"/>
</dbReference>
<dbReference type="Gene3D" id="2.60.40.290">
    <property type="match status" value="1"/>
</dbReference>
<accession>A0A919KBX8</accession>
<dbReference type="InterPro" id="IPR001919">
    <property type="entry name" value="CBD2"/>
</dbReference>
<dbReference type="RefSeq" id="WP_275409296.1">
    <property type="nucleotide sequence ID" value="NZ_BOMW01000004.1"/>
</dbReference>
<dbReference type="InterPro" id="IPR008965">
    <property type="entry name" value="CBM2/CBM3_carb-bd_dom_sf"/>
</dbReference>
<gene>
    <name evidence="3" type="ORF">Asi03nite_02560</name>
</gene>
<dbReference type="Pfam" id="PF00553">
    <property type="entry name" value="CBM_2"/>
    <property type="match status" value="1"/>
</dbReference>